<evidence type="ECO:0000313" key="2">
    <source>
        <dbReference type="EMBL" id="CAG8791249.1"/>
    </source>
</evidence>
<proteinExistence type="predicted"/>
<evidence type="ECO:0000313" key="3">
    <source>
        <dbReference type="Proteomes" id="UP000789405"/>
    </source>
</evidence>
<name>A0A9N9JPG7_9GLOM</name>
<feature type="non-terminal residue" evidence="2">
    <location>
        <position position="78"/>
    </location>
</feature>
<comment type="caution">
    <text evidence="2">The sequence shown here is derived from an EMBL/GenBank/DDBJ whole genome shotgun (WGS) entry which is preliminary data.</text>
</comment>
<dbReference type="Proteomes" id="UP000789405">
    <property type="component" value="Unassembled WGS sequence"/>
</dbReference>
<dbReference type="AlphaFoldDB" id="A0A9N9JPG7"/>
<evidence type="ECO:0000256" key="1">
    <source>
        <dbReference type="SAM" id="MobiDB-lite"/>
    </source>
</evidence>
<organism evidence="2 3">
    <name type="scientific">Dentiscutata erythropus</name>
    <dbReference type="NCBI Taxonomy" id="1348616"/>
    <lineage>
        <taxon>Eukaryota</taxon>
        <taxon>Fungi</taxon>
        <taxon>Fungi incertae sedis</taxon>
        <taxon>Mucoromycota</taxon>
        <taxon>Glomeromycotina</taxon>
        <taxon>Glomeromycetes</taxon>
        <taxon>Diversisporales</taxon>
        <taxon>Gigasporaceae</taxon>
        <taxon>Dentiscutata</taxon>
    </lineage>
</organism>
<sequence>SYNEYVMQPSNCSGQKMDNRDNEHPIIGKFLPKGNILLSYQAQQIKFVITISNDEHDPWSKKSDDAFYKSLPFGPSPT</sequence>
<accession>A0A9N9JPG7</accession>
<reference evidence="2" key="1">
    <citation type="submission" date="2021-06" db="EMBL/GenBank/DDBJ databases">
        <authorList>
            <person name="Kallberg Y."/>
            <person name="Tangrot J."/>
            <person name="Rosling A."/>
        </authorList>
    </citation>
    <scope>NUCLEOTIDE SEQUENCE</scope>
    <source>
        <strain evidence="2">MA453B</strain>
    </source>
</reference>
<protein>
    <submittedName>
        <fullName evidence="2">5309_t:CDS:1</fullName>
    </submittedName>
</protein>
<feature type="region of interest" description="Disordered" evidence="1">
    <location>
        <begin position="1"/>
        <end position="20"/>
    </location>
</feature>
<keyword evidence="3" id="KW-1185">Reference proteome</keyword>
<gene>
    <name evidence="2" type="ORF">DERYTH_LOCUS21481</name>
</gene>
<dbReference type="EMBL" id="CAJVPY010027486">
    <property type="protein sequence ID" value="CAG8791249.1"/>
    <property type="molecule type" value="Genomic_DNA"/>
</dbReference>
<feature type="compositionally biased region" description="Polar residues" evidence="1">
    <location>
        <begin position="1"/>
        <end position="16"/>
    </location>
</feature>